<evidence type="ECO:0000313" key="2">
    <source>
        <dbReference type="EMBL" id="ABX01264.1"/>
    </source>
</evidence>
<dbReference type="Pfam" id="PF08867">
    <property type="entry name" value="FRG"/>
    <property type="match status" value="1"/>
</dbReference>
<organism evidence="2">
    <name type="scientific">Methanococcus maripaludis (strain C6 / ATCC BAA-1332)</name>
    <dbReference type="NCBI Taxonomy" id="444158"/>
    <lineage>
        <taxon>Archaea</taxon>
        <taxon>Methanobacteriati</taxon>
        <taxon>Methanobacteriota</taxon>
        <taxon>Methanomada group</taxon>
        <taxon>Methanococci</taxon>
        <taxon>Methanococcales</taxon>
        <taxon>Methanococcaceae</taxon>
        <taxon>Methanococcus</taxon>
    </lineage>
</organism>
<reference evidence="2" key="1">
    <citation type="submission" date="2007-10" db="EMBL/GenBank/DDBJ databases">
        <title>Complete sequence of Methanococcus maripaludis C6.</title>
        <authorList>
            <consortium name="US DOE Joint Genome Institute"/>
            <person name="Copeland A."/>
            <person name="Lucas S."/>
            <person name="Lapidus A."/>
            <person name="Barry K."/>
            <person name="Glavina del Rio T."/>
            <person name="Dalin E."/>
            <person name="Tice H."/>
            <person name="Pitluck S."/>
            <person name="Clum A."/>
            <person name="Schmutz J."/>
            <person name="Larimer F."/>
            <person name="Land M."/>
            <person name="Hauser L."/>
            <person name="Kyrpides N."/>
            <person name="Mikhailova N."/>
            <person name="Sieprawska-Lupa M."/>
            <person name="Whitman W.B."/>
            <person name="Richardson P."/>
        </authorList>
    </citation>
    <scope>NUCLEOTIDE SEQUENCE [LARGE SCALE GENOMIC DNA]</scope>
    <source>
        <strain evidence="2">C6</strain>
    </source>
</reference>
<gene>
    <name evidence="2" type="ordered locus">MmarC6_0446</name>
</gene>
<dbReference type="KEGG" id="mmx:MmarC6_0446"/>
<dbReference type="PhylomeDB" id="A9A6G8"/>
<sequence length="519" mass="60980">MSKDLELKSVNDMLNALIRSKKEKIELKNKMGAILDKNIAEDAEKLYEKYRDIYESIEQQENKEGIIKCLDSFKERISKEDMSSPEKLYEIADDLINGFKNVLNIYSEILKETKICRNNPENSKQLIAKLNDHFNIFLNIETSPLSKETLDDVENTFNGVYNDVKLFLKELELTNSKFKLKKVLSEQLALNNNTYRRNKKLDHKLDKLAENTIKYIFDDKSKDIELNYELNENPLKYTPEKRKYLSRRYDKDGKQLIKDFEPVYRGEPKIKDKNKPERKIIPSLFRSPNNFLKETAIFEDAVRHNSLEFEHQQTTFDKIALMQHYGIPTRLLDWSLNPLVALYFAVRKNPDDDGRFIVYNPKSVLPAGNIRTKIISDIVYFSGDYTKIPLKIFKEKFENYHGTSIEEYYYDERLSELIDGVHVVYPVIRNDRLRVQNGCFTIHGNKVLKEKNGEFIDLTQISDVNFNKDDMVIYKIPAKSKEKIKDELKLLGIHEGTIFPDLEHYGSHLRDKHGLDQKF</sequence>
<evidence type="ECO:0000259" key="1">
    <source>
        <dbReference type="SMART" id="SM00901"/>
    </source>
</evidence>
<dbReference type="InterPro" id="IPR014966">
    <property type="entry name" value="FRG-dom"/>
</dbReference>
<dbReference type="STRING" id="444158.MmarC6_0446"/>
<dbReference type="SMART" id="SM00901">
    <property type="entry name" value="FRG"/>
    <property type="match status" value="1"/>
</dbReference>
<dbReference type="HOGENOM" id="CLU_524419_0_0_2"/>
<name>A9A6G8_METM6</name>
<dbReference type="EMBL" id="CP000867">
    <property type="protein sequence ID" value="ABX01264.1"/>
    <property type="molecule type" value="Genomic_DNA"/>
</dbReference>
<feature type="domain" description="FRG" evidence="1">
    <location>
        <begin position="258"/>
        <end position="357"/>
    </location>
</feature>
<accession>A9A6G8</accession>
<dbReference type="eggNOG" id="arCOG09511">
    <property type="taxonomic scope" value="Archaea"/>
</dbReference>
<dbReference type="OrthoDB" id="198004at2157"/>
<protein>
    <submittedName>
        <fullName evidence="2">FRG domain protein</fullName>
    </submittedName>
</protein>
<proteinExistence type="predicted"/>
<dbReference type="AlphaFoldDB" id="A9A6G8"/>